<evidence type="ECO:0008006" key="3">
    <source>
        <dbReference type="Google" id="ProtNLM"/>
    </source>
</evidence>
<proteinExistence type="predicted"/>
<evidence type="ECO:0000313" key="1">
    <source>
        <dbReference type="EMBL" id="KDC51623.1"/>
    </source>
</evidence>
<gene>
    <name evidence="1" type="ORF">DC53_08630</name>
</gene>
<reference evidence="1 2" key="1">
    <citation type="submission" date="2014-04" db="EMBL/GenBank/DDBJ databases">
        <title>Pseudoalteromonas galatheae sp. nov., isolated from a deep-sea polychaete near Canal Concepcion, Chile.</title>
        <authorList>
            <person name="Machado H.R."/>
            <person name="Gram L."/>
            <person name="Vynne N.G."/>
        </authorList>
    </citation>
    <scope>NUCLEOTIDE SEQUENCE [LARGE SCALE GENOMIC DNA]</scope>
    <source>
        <strain evidence="1 2">KMM216</strain>
    </source>
</reference>
<dbReference type="Gene3D" id="2.30.130.30">
    <property type="entry name" value="Hypothetical protein"/>
    <property type="match status" value="1"/>
</dbReference>
<evidence type="ECO:0000313" key="2">
    <source>
        <dbReference type="Proteomes" id="UP000027154"/>
    </source>
</evidence>
<accession>A0ABD3YA91</accession>
<dbReference type="Proteomes" id="UP000027154">
    <property type="component" value="Unassembled WGS sequence"/>
</dbReference>
<sequence>MFYQSKTIILSIKPVFVQEIYNKNKLVELRKKIGKKFISGNKIIIYSTSPVKAITGQALIAKIERVSVDNIIGQHLENACIDEKACRAYFNGSDFGFLIWLEDVFEFENALPLLELKSINFFAPQSFAYASDTLIKKVNEKCLL</sequence>
<comment type="caution">
    <text evidence="1">The sequence shown here is derived from an EMBL/GenBank/DDBJ whole genome shotgun (WGS) entry which is preliminary data.</text>
</comment>
<organism evidence="1 2">
    <name type="scientific">Pseudoalteromonas fuliginea</name>
    <dbReference type="NCBI Taxonomy" id="1872678"/>
    <lineage>
        <taxon>Bacteria</taxon>
        <taxon>Pseudomonadati</taxon>
        <taxon>Pseudomonadota</taxon>
        <taxon>Gammaproteobacteria</taxon>
        <taxon>Alteromonadales</taxon>
        <taxon>Pseudoalteromonadaceae</taxon>
        <taxon>Pseudoalteromonas</taxon>
    </lineage>
</organism>
<dbReference type="SUPFAM" id="SSF88697">
    <property type="entry name" value="PUA domain-like"/>
    <property type="match status" value="1"/>
</dbReference>
<dbReference type="InterPro" id="IPR015947">
    <property type="entry name" value="PUA-like_sf"/>
</dbReference>
<dbReference type="RefSeq" id="WP_033029299.1">
    <property type="nucleotide sequence ID" value="NZ_JJNZ01000024.1"/>
</dbReference>
<dbReference type="AlphaFoldDB" id="A0ABD3YA91"/>
<dbReference type="EMBL" id="JJNZ01000024">
    <property type="protein sequence ID" value="KDC51623.1"/>
    <property type="molecule type" value="Genomic_DNA"/>
</dbReference>
<protein>
    <recommendedName>
        <fullName evidence="3">ASCH domain-containing protein</fullName>
    </recommendedName>
</protein>
<name>A0ABD3YA91_9GAMM</name>